<proteinExistence type="predicted"/>
<sequence>MNQKNKEFKIEARDKAFVIKNDKFVSNNTGILVKIKVSGGANLKDKKTCKISNHHIKTRLLPLKRTRKVKLQDEYKSF</sequence>
<comment type="caution">
    <text evidence="1">The sequence shown here is derived from an EMBL/GenBank/DDBJ whole genome shotgun (WGS) entry which is preliminary data.</text>
</comment>
<keyword evidence="2" id="KW-1185">Reference proteome</keyword>
<dbReference type="Proteomes" id="UP000256379">
    <property type="component" value="Unassembled WGS sequence"/>
</dbReference>
<evidence type="ECO:0000313" key="1">
    <source>
        <dbReference type="EMBL" id="RDU67098.1"/>
    </source>
</evidence>
<gene>
    <name evidence="1" type="ORF">CQA53_02265</name>
</gene>
<accession>A0A3D8IPB1</accession>
<protein>
    <submittedName>
        <fullName evidence="1">Uncharacterized protein</fullName>
    </submittedName>
</protein>
<evidence type="ECO:0000313" key="2">
    <source>
        <dbReference type="Proteomes" id="UP000256379"/>
    </source>
</evidence>
<dbReference type="EMBL" id="NXLQ01000002">
    <property type="protein sequence ID" value="RDU67098.1"/>
    <property type="molecule type" value="Genomic_DNA"/>
</dbReference>
<name>A0A3D8IPB1_9HELI</name>
<organism evidence="1 2">
    <name type="scientific">Helicobacter didelphidarum</name>
    <dbReference type="NCBI Taxonomy" id="2040648"/>
    <lineage>
        <taxon>Bacteria</taxon>
        <taxon>Pseudomonadati</taxon>
        <taxon>Campylobacterota</taxon>
        <taxon>Epsilonproteobacteria</taxon>
        <taxon>Campylobacterales</taxon>
        <taxon>Helicobacteraceae</taxon>
        <taxon>Helicobacter</taxon>
    </lineage>
</organism>
<dbReference type="AlphaFoldDB" id="A0A3D8IPB1"/>
<dbReference type="RefSeq" id="WP_115542395.1">
    <property type="nucleotide sequence ID" value="NZ_NXLQ01000002.1"/>
</dbReference>
<reference evidence="1 2" key="1">
    <citation type="submission" date="2018-04" db="EMBL/GenBank/DDBJ databases">
        <title>Novel Campyloabacter and Helicobacter Species and Strains.</title>
        <authorList>
            <person name="Mannion A.J."/>
            <person name="Shen Z."/>
            <person name="Fox J.G."/>
        </authorList>
    </citation>
    <scope>NUCLEOTIDE SEQUENCE [LARGE SCALE GENOMIC DNA]</scope>
    <source>
        <strain evidence="1 2">MIT 17-337</strain>
    </source>
</reference>